<dbReference type="AlphaFoldDB" id="A0A917WQK8"/>
<name>A0A917WQK8_9BACI</name>
<dbReference type="EMBL" id="BMLG01000001">
    <property type="protein sequence ID" value="GGM21295.1"/>
    <property type="molecule type" value="Genomic_DNA"/>
</dbReference>
<dbReference type="GO" id="GO:0009306">
    <property type="term" value="P:protein secretion"/>
    <property type="evidence" value="ECO:0007669"/>
    <property type="project" value="InterPro"/>
</dbReference>
<comment type="caution">
    <text evidence="1">The sequence shown here is derived from an EMBL/GenBank/DDBJ whole genome shotgun (WGS) entry which is preliminary data.</text>
</comment>
<dbReference type="PANTHER" id="PTHR30531">
    <property type="entry name" value="FLAGELLAR BIOSYNTHETIC PROTEIN FLHB"/>
    <property type="match status" value="1"/>
</dbReference>
<keyword evidence="2" id="KW-1185">Reference proteome</keyword>
<dbReference type="OrthoDB" id="5244399at2"/>
<reference evidence="1" key="1">
    <citation type="journal article" date="2014" name="Int. J. Syst. Evol. Microbiol.">
        <title>Complete genome sequence of Corynebacterium casei LMG S-19264T (=DSM 44701T), isolated from a smear-ripened cheese.</title>
        <authorList>
            <consortium name="US DOE Joint Genome Institute (JGI-PGF)"/>
            <person name="Walter F."/>
            <person name="Albersmeier A."/>
            <person name="Kalinowski J."/>
            <person name="Ruckert C."/>
        </authorList>
    </citation>
    <scope>NUCLEOTIDE SEQUENCE</scope>
    <source>
        <strain evidence="1">CGMCC 1.6333</strain>
    </source>
</reference>
<dbReference type="SUPFAM" id="SSF160544">
    <property type="entry name" value="EscU C-terminal domain-like"/>
    <property type="match status" value="1"/>
</dbReference>
<proteinExistence type="predicted"/>
<dbReference type="RefSeq" id="WP_117151773.1">
    <property type="nucleotide sequence ID" value="NZ_BMLG01000001.1"/>
</dbReference>
<dbReference type="Pfam" id="PF01312">
    <property type="entry name" value="Bac_export_2"/>
    <property type="match status" value="1"/>
</dbReference>
<reference evidence="1" key="2">
    <citation type="submission" date="2020-09" db="EMBL/GenBank/DDBJ databases">
        <authorList>
            <person name="Sun Q."/>
            <person name="Zhou Y."/>
        </authorList>
    </citation>
    <scope>NUCLEOTIDE SEQUENCE</scope>
    <source>
        <strain evidence="1">CGMCC 1.6333</strain>
    </source>
</reference>
<protein>
    <recommendedName>
        <fullName evidence="3">Type III secretion system protein</fullName>
    </recommendedName>
</protein>
<evidence type="ECO:0008006" key="3">
    <source>
        <dbReference type="Google" id="ProtNLM"/>
    </source>
</evidence>
<dbReference type="Gene3D" id="3.40.1690.10">
    <property type="entry name" value="secretion proteins EscU"/>
    <property type="match status" value="1"/>
</dbReference>
<evidence type="ECO:0000313" key="2">
    <source>
        <dbReference type="Proteomes" id="UP000618460"/>
    </source>
</evidence>
<sequence>MSESFKPKKAVALRYDVNQDFAPKVSATGKGHVAEKILEKAKQSNVPIQEDPNMIELLSELNINEKIPEDLYQAVAEVFAYIYQVDKTFDS</sequence>
<dbReference type="InterPro" id="IPR029025">
    <property type="entry name" value="T3SS_substrate_exporter_C"/>
</dbReference>
<dbReference type="PANTHER" id="PTHR30531:SF12">
    <property type="entry name" value="FLAGELLAR BIOSYNTHETIC PROTEIN FLHB"/>
    <property type="match status" value="1"/>
</dbReference>
<evidence type="ECO:0000313" key="1">
    <source>
        <dbReference type="EMBL" id="GGM21295.1"/>
    </source>
</evidence>
<dbReference type="Proteomes" id="UP000618460">
    <property type="component" value="Unassembled WGS sequence"/>
</dbReference>
<gene>
    <name evidence="1" type="primary">ylqH</name>
    <name evidence="1" type="ORF">GCM10011351_03930</name>
</gene>
<organism evidence="1 2">
    <name type="scientific">Paraliobacillus quinghaiensis</name>
    <dbReference type="NCBI Taxonomy" id="470815"/>
    <lineage>
        <taxon>Bacteria</taxon>
        <taxon>Bacillati</taxon>
        <taxon>Bacillota</taxon>
        <taxon>Bacilli</taxon>
        <taxon>Bacillales</taxon>
        <taxon>Bacillaceae</taxon>
        <taxon>Paraliobacillus</taxon>
    </lineage>
</organism>
<dbReference type="InterPro" id="IPR006135">
    <property type="entry name" value="T3SS_substrate_exporter"/>
</dbReference>
<dbReference type="GO" id="GO:0005886">
    <property type="term" value="C:plasma membrane"/>
    <property type="evidence" value="ECO:0007669"/>
    <property type="project" value="TreeGrafter"/>
</dbReference>
<accession>A0A917WQK8</accession>